<dbReference type="GO" id="GO:0003677">
    <property type="term" value="F:DNA binding"/>
    <property type="evidence" value="ECO:0007669"/>
    <property type="project" value="UniProtKB-KW"/>
</dbReference>
<keyword evidence="3" id="KW-0238">DNA-binding</keyword>
<gene>
    <name evidence="6" type="ORF">FHS92_000725</name>
</gene>
<evidence type="ECO:0000256" key="1">
    <source>
        <dbReference type="ARBA" id="ARBA00009437"/>
    </source>
</evidence>
<evidence type="ECO:0000313" key="6">
    <source>
        <dbReference type="EMBL" id="MBB6123018.1"/>
    </source>
</evidence>
<dbReference type="Proteomes" id="UP000552700">
    <property type="component" value="Unassembled WGS sequence"/>
</dbReference>
<sequence length="325" mass="35813">MNLRSLRYFLKVAEYGSITRAALGLHITQPSLTQHLRHLEEHFGLPLFMRHGRGVILTEAGKTLRLKAEILIDQIDGLQSQLETSQTRPHGTLSIGMPISWSELVTYPVIERFRRDFPDVYIKLTVNASEALAEAMSANELQLAVLVETDEQDSFWSKDLVEDDVFLLGPAGSDLNKLGAVSLKDIAHYPMILPLNLTMVMRRIDRAMVASGGTLNAIMETPSTNILPLVARGLGYTILSACALPATGFDTAFEAIPLTDASMTWAIATPKSRPKTAAVSMFERYLTEQVMDVVSSGRWRTAKMRTVTGGIADEDEANGIAKLRL</sequence>
<dbReference type="Gene3D" id="3.40.190.290">
    <property type="match status" value="1"/>
</dbReference>
<dbReference type="PANTHER" id="PTHR30346:SF9">
    <property type="entry name" value="LYSR FAMILY TRANSCRIPTIONAL REGULATOR"/>
    <property type="match status" value="1"/>
</dbReference>
<dbReference type="RefSeq" id="WP_184077593.1">
    <property type="nucleotide sequence ID" value="NZ_JACIJP010000001.1"/>
</dbReference>
<keyword evidence="2" id="KW-0805">Transcription regulation</keyword>
<evidence type="ECO:0000259" key="5">
    <source>
        <dbReference type="PROSITE" id="PS50931"/>
    </source>
</evidence>
<dbReference type="InterPro" id="IPR000847">
    <property type="entry name" value="LysR_HTH_N"/>
</dbReference>
<dbReference type="InterPro" id="IPR036390">
    <property type="entry name" value="WH_DNA-bd_sf"/>
</dbReference>
<organism evidence="6 7">
    <name type="scientific">Sphingobium subterraneum</name>
    <dbReference type="NCBI Taxonomy" id="627688"/>
    <lineage>
        <taxon>Bacteria</taxon>
        <taxon>Pseudomonadati</taxon>
        <taxon>Pseudomonadota</taxon>
        <taxon>Alphaproteobacteria</taxon>
        <taxon>Sphingomonadales</taxon>
        <taxon>Sphingomonadaceae</taxon>
        <taxon>Sphingobium</taxon>
    </lineage>
</organism>
<comment type="caution">
    <text evidence="6">The sequence shown here is derived from an EMBL/GenBank/DDBJ whole genome shotgun (WGS) entry which is preliminary data.</text>
</comment>
<dbReference type="Gene3D" id="1.10.10.10">
    <property type="entry name" value="Winged helix-like DNA-binding domain superfamily/Winged helix DNA-binding domain"/>
    <property type="match status" value="1"/>
</dbReference>
<comment type="similarity">
    <text evidence="1">Belongs to the LysR transcriptional regulatory family.</text>
</comment>
<dbReference type="PROSITE" id="PS50931">
    <property type="entry name" value="HTH_LYSR"/>
    <property type="match status" value="1"/>
</dbReference>
<dbReference type="Pfam" id="PF00126">
    <property type="entry name" value="HTH_1"/>
    <property type="match status" value="1"/>
</dbReference>
<keyword evidence="7" id="KW-1185">Reference proteome</keyword>
<protein>
    <submittedName>
        <fullName evidence="6">LysR family nitrogen assimilation transcriptional regulator</fullName>
    </submittedName>
</protein>
<evidence type="ECO:0000256" key="4">
    <source>
        <dbReference type="ARBA" id="ARBA00023163"/>
    </source>
</evidence>
<dbReference type="FunFam" id="1.10.10.10:FF:000001">
    <property type="entry name" value="LysR family transcriptional regulator"/>
    <property type="match status" value="1"/>
</dbReference>
<feature type="domain" description="HTH lysR-type" evidence="5">
    <location>
        <begin position="1"/>
        <end position="58"/>
    </location>
</feature>
<dbReference type="PANTHER" id="PTHR30346">
    <property type="entry name" value="TRANSCRIPTIONAL DUAL REGULATOR HCAR-RELATED"/>
    <property type="match status" value="1"/>
</dbReference>
<dbReference type="SUPFAM" id="SSF46785">
    <property type="entry name" value="Winged helix' DNA-binding domain"/>
    <property type="match status" value="1"/>
</dbReference>
<dbReference type="EMBL" id="JACIJP010000001">
    <property type="protein sequence ID" value="MBB6123018.1"/>
    <property type="molecule type" value="Genomic_DNA"/>
</dbReference>
<evidence type="ECO:0000313" key="7">
    <source>
        <dbReference type="Proteomes" id="UP000552700"/>
    </source>
</evidence>
<dbReference type="SUPFAM" id="SSF53850">
    <property type="entry name" value="Periplasmic binding protein-like II"/>
    <property type="match status" value="1"/>
</dbReference>
<accession>A0A841J3C5</accession>
<dbReference type="Pfam" id="PF03466">
    <property type="entry name" value="LysR_substrate"/>
    <property type="match status" value="1"/>
</dbReference>
<dbReference type="AlphaFoldDB" id="A0A841J3C5"/>
<dbReference type="InterPro" id="IPR005119">
    <property type="entry name" value="LysR_subst-bd"/>
</dbReference>
<name>A0A841J3C5_9SPHN</name>
<evidence type="ECO:0000256" key="2">
    <source>
        <dbReference type="ARBA" id="ARBA00023015"/>
    </source>
</evidence>
<dbReference type="GO" id="GO:0003700">
    <property type="term" value="F:DNA-binding transcription factor activity"/>
    <property type="evidence" value="ECO:0007669"/>
    <property type="project" value="InterPro"/>
</dbReference>
<proteinExistence type="inferred from homology"/>
<dbReference type="PRINTS" id="PR00039">
    <property type="entry name" value="HTHLYSR"/>
</dbReference>
<evidence type="ECO:0000256" key="3">
    <source>
        <dbReference type="ARBA" id="ARBA00023125"/>
    </source>
</evidence>
<reference evidence="6 7" key="1">
    <citation type="submission" date="2020-08" db="EMBL/GenBank/DDBJ databases">
        <title>Genomic Encyclopedia of Type Strains, Phase IV (KMG-IV): sequencing the most valuable type-strain genomes for metagenomic binning, comparative biology and taxonomic classification.</title>
        <authorList>
            <person name="Goeker M."/>
        </authorList>
    </citation>
    <scope>NUCLEOTIDE SEQUENCE [LARGE SCALE GENOMIC DNA]</scope>
    <source>
        <strain evidence="6 7">DSM 102255</strain>
    </source>
</reference>
<keyword evidence="4" id="KW-0804">Transcription</keyword>
<dbReference type="InterPro" id="IPR036388">
    <property type="entry name" value="WH-like_DNA-bd_sf"/>
</dbReference>
<dbReference type="GO" id="GO:0032993">
    <property type="term" value="C:protein-DNA complex"/>
    <property type="evidence" value="ECO:0007669"/>
    <property type="project" value="TreeGrafter"/>
</dbReference>